<feature type="compositionally biased region" description="Basic residues" evidence="1">
    <location>
        <begin position="84"/>
        <end position="94"/>
    </location>
</feature>
<keyword evidence="3" id="KW-1185">Reference proteome</keyword>
<evidence type="ECO:0000313" key="3">
    <source>
        <dbReference type="Proteomes" id="UP001295423"/>
    </source>
</evidence>
<evidence type="ECO:0000256" key="1">
    <source>
        <dbReference type="SAM" id="MobiDB-lite"/>
    </source>
</evidence>
<dbReference type="AlphaFoldDB" id="A0AAD2JLJ8"/>
<comment type="caution">
    <text evidence="2">The sequence shown here is derived from an EMBL/GenBank/DDBJ whole genome shotgun (WGS) entry which is preliminary data.</text>
</comment>
<name>A0AAD2JLJ8_9STRA</name>
<dbReference type="Proteomes" id="UP001295423">
    <property type="component" value="Unassembled WGS sequence"/>
</dbReference>
<dbReference type="EMBL" id="CAKOGP040002025">
    <property type="protein sequence ID" value="CAJ1959854.1"/>
    <property type="molecule type" value="Genomic_DNA"/>
</dbReference>
<feature type="compositionally biased region" description="Polar residues" evidence="1">
    <location>
        <begin position="30"/>
        <end position="41"/>
    </location>
</feature>
<feature type="compositionally biased region" description="Basic and acidic residues" evidence="1">
    <location>
        <begin position="42"/>
        <end position="56"/>
    </location>
</feature>
<evidence type="ECO:0000313" key="2">
    <source>
        <dbReference type="EMBL" id="CAJ1959854.1"/>
    </source>
</evidence>
<reference evidence="2" key="1">
    <citation type="submission" date="2023-08" db="EMBL/GenBank/DDBJ databases">
        <authorList>
            <person name="Audoor S."/>
            <person name="Bilcke G."/>
        </authorList>
    </citation>
    <scope>NUCLEOTIDE SEQUENCE</scope>
</reference>
<feature type="compositionally biased region" description="Polar residues" evidence="1">
    <location>
        <begin position="1"/>
        <end position="22"/>
    </location>
</feature>
<gene>
    <name evidence="2" type="ORF">CYCCA115_LOCUS18273</name>
</gene>
<sequence>MLGQKAQPNVHNRLPEQQTQELPQKDELKQSQTQPKQPQNHKLSDDKTENQAEKRSPSQQQQHKQRKRRKTAQQQTKDRVSLPKLRRSLRPRPRPQRDEQVAKKMRIDRKNNSEFAAKSKSKDSFLQEDGVDGEASLGKISLEDGYWIDDLIQEGVLKKQLMDAKGDYPVVAIQEDSLVDGYWV</sequence>
<organism evidence="2 3">
    <name type="scientific">Cylindrotheca closterium</name>
    <dbReference type="NCBI Taxonomy" id="2856"/>
    <lineage>
        <taxon>Eukaryota</taxon>
        <taxon>Sar</taxon>
        <taxon>Stramenopiles</taxon>
        <taxon>Ochrophyta</taxon>
        <taxon>Bacillariophyta</taxon>
        <taxon>Bacillariophyceae</taxon>
        <taxon>Bacillariophycidae</taxon>
        <taxon>Bacillariales</taxon>
        <taxon>Bacillariaceae</taxon>
        <taxon>Cylindrotheca</taxon>
    </lineage>
</organism>
<feature type="region of interest" description="Disordered" evidence="1">
    <location>
        <begin position="1"/>
        <end position="127"/>
    </location>
</feature>
<proteinExistence type="predicted"/>
<accession>A0AAD2JLJ8</accession>
<protein>
    <submittedName>
        <fullName evidence="2">Uncharacterized protein</fullName>
    </submittedName>
</protein>